<dbReference type="Proteomes" id="UP001233999">
    <property type="component" value="Unassembled WGS sequence"/>
</dbReference>
<feature type="transmembrane region" description="Helical" evidence="1">
    <location>
        <begin position="6"/>
        <end position="23"/>
    </location>
</feature>
<accession>A0AAD7ZKI7</accession>
<dbReference type="AlphaFoldDB" id="A0AAD7ZKI7"/>
<reference evidence="2" key="2">
    <citation type="submission" date="2023-05" db="EMBL/GenBank/DDBJ databases">
        <authorList>
            <person name="Fouks B."/>
        </authorList>
    </citation>
    <scope>NUCLEOTIDE SEQUENCE</scope>
    <source>
        <strain evidence="2">Stay&amp;Tobe</strain>
        <tissue evidence="2">Testes</tissue>
    </source>
</reference>
<protein>
    <submittedName>
        <fullName evidence="2">Uncharacterized protein</fullName>
    </submittedName>
</protein>
<gene>
    <name evidence="2" type="ORF">L9F63_003650</name>
</gene>
<organism evidence="2 3">
    <name type="scientific">Diploptera punctata</name>
    <name type="common">Pacific beetle cockroach</name>
    <dbReference type="NCBI Taxonomy" id="6984"/>
    <lineage>
        <taxon>Eukaryota</taxon>
        <taxon>Metazoa</taxon>
        <taxon>Ecdysozoa</taxon>
        <taxon>Arthropoda</taxon>
        <taxon>Hexapoda</taxon>
        <taxon>Insecta</taxon>
        <taxon>Pterygota</taxon>
        <taxon>Neoptera</taxon>
        <taxon>Polyneoptera</taxon>
        <taxon>Dictyoptera</taxon>
        <taxon>Blattodea</taxon>
        <taxon>Blaberoidea</taxon>
        <taxon>Blaberidae</taxon>
        <taxon>Diplopterinae</taxon>
        <taxon>Diploptera</taxon>
    </lineage>
</organism>
<comment type="caution">
    <text evidence="2">The sequence shown here is derived from an EMBL/GenBank/DDBJ whole genome shotgun (WGS) entry which is preliminary data.</text>
</comment>
<evidence type="ECO:0000256" key="1">
    <source>
        <dbReference type="SAM" id="Phobius"/>
    </source>
</evidence>
<sequence>KELYVLGILMFYLLNTLLVLESFYTNPVQLFMCFLVIVSLASALHTSELAAVTNYCDCFRFYYVICLNMIAYALCIRKDEYMVGVSYMLAFNFFSLCFNAE</sequence>
<keyword evidence="1" id="KW-0812">Transmembrane</keyword>
<dbReference type="EMBL" id="JASPKZ010007831">
    <property type="protein sequence ID" value="KAJ9582067.1"/>
    <property type="molecule type" value="Genomic_DNA"/>
</dbReference>
<proteinExistence type="predicted"/>
<feature type="transmembrane region" description="Helical" evidence="1">
    <location>
        <begin position="30"/>
        <end position="47"/>
    </location>
</feature>
<feature type="transmembrane region" description="Helical" evidence="1">
    <location>
        <begin position="59"/>
        <end position="76"/>
    </location>
</feature>
<reference evidence="2" key="1">
    <citation type="journal article" date="2023" name="IScience">
        <title>Live-bearing cockroach genome reveals convergent evolutionary mechanisms linked to viviparity in insects and beyond.</title>
        <authorList>
            <person name="Fouks B."/>
            <person name="Harrison M.C."/>
            <person name="Mikhailova A.A."/>
            <person name="Marchal E."/>
            <person name="English S."/>
            <person name="Carruthers M."/>
            <person name="Jennings E.C."/>
            <person name="Chiamaka E.L."/>
            <person name="Frigard R.A."/>
            <person name="Pippel M."/>
            <person name="Attardo G.M."/>
            <person name="Benoit J.B."/>
            <person name="Bornberg-Bauer E."/>
            <person name="Tobe S.S."/>
        </authorList>
    </citation>
    <scope>NUCLEOTIDE SEQUENCE</scope>
    <source>
        <strain evidence="2">Stay&amp;Tobe</strain>
    </source>
</reference>
<feature type="non-terminal residue" evidence="2">
    <location>
        <position position="101"/>
    </location>
</feature>
<evidence type="ECO:0000313" key="2">
    <source>
        <dbReference type="EMBL" id="KAJ9582067.1"/>
    </source>
</evidence>
<name>A0AAD7ZKI7_DIPPU</name>
<keyword evidence="1" id="KW-1133">Transmembrane helix</keyword>
<keyword evidence="1" id="KW-0472">Membrane</keyword>
<feature type="non-terminal residue" evidence="2">
    <location>
        <position position="1"/>
    </location>
</feature>
<keyword evidence="3" id="KW-1185">Reference proteome</keyword>
<evidence type="ECO:0000313" key="3">
    <source>
        <dbReference type="Proteomes" id="UP001233999"/>
    </source>
</evidence>